<feature type="transmembrane region" description="Helical" evidence="7">
    <location>
        <begin position="206"/>
        <end position="225"/>
    </location>
</feature>
<feature type="transmembrane region" description="Helical" evidence="7">
    <location>
        <begin position="445"/>
        <end position="470"/>
    </location>
</feature>
<evidence type="ECO:0000256" key="3">
    <source>
        <dbReference type="ARBA" id="ARBA00022475"/>
    </source>
</evidence>
<comment type="subcellular location">
    <subcellularLocation>
        <location evidence="1">Cell membrane</location>
        <topology evidence="1">Multi-pass membrane protein</topology>
    </subcellularLocation>
</comment>
<organism evidence="8 9">
    <name type="scientific">Mariniblastus fucicola</name>
    <dbReference type="NCBI Taxonomy" id="980251"/>
    <lineage>
        <taxon>Bacteria</taxon>
        <taxon>Pseudomonadati</taxon>
        <taxon>Planctomycetota</taxon>
        <taxon>Planctomycetia</taxon>
        <taxon>Pirellulales</taxon>
        <taxon>Pirellulaceae</taxon>
        <taxon>Mariniblastus</taxon>
    </lineage>
</organism>
<dbReference type="KEGG" id="mff:MFFC18_01380"/>
<evidence type="ECO:0000256" key="1">
    <source>
        <dbReference type="ARBA" id="ARBA00004651"/>
    </source>
</evidence>
<proteinExistence type="inferred from homology"/>
<dbReference type="InterPro" id="IPR050833">
    <property type="entry name" value="Poly_Biosynth_Transport"/>
</dbReference>
<feature type="transmembrane region" description="Helical" evidence="7">
    <location>
        <begin position="317"/>
        <end position="338"/>
    </location>
</feature>
<dbReference type="AlphaFoldDB" id="A0A5B9PAZ1"/>
<feature type="transmembrane region" description="Helical" evidence="7">
    <location>
        <begin position="113"/>
        <end position="141"/>
    </location>
</feature>
<evidence type="ECO:0000256" key="2">
    <source>
        <dbReference type="ARBA" id="ARBA00007430"/>
    </source>
</evidence>
<feature type="transmembrane region" description="Helical" evidence="7">
    <location>
        <begin position="179"/>
        <end position="200"/>
    </location>
</feature>
<comment type="similarity">
    <text evidence="2">Belongs to the polysaccharide synthase family.</text>
</comment>
<keyword evidence="3" id="KW-1003">Cell membrane</keyword>
<keyword evidence="4 7" id="KW-0812">Transmembrane</keyword>
<dbReference type="Pfam" id="PF13440">
    <property type="entry name" value="Polysacc_synt_3"/>
    <property type="match status" value="1"/>
</dbReference>
<dbReference type="CDD" id="cd13127">
    <property type="entry name" value="MATE_tuaB_like"/>
    <property type="match status" value="1"/>
</dbReference>
<keyword evidence="6 7" id="KW-0472">Membrane</keyword>
<accession>A0A5B9PAZ1</accession>
<feature type="transmembrane region" description="Helical" evidence="7">
    <location>
        <begin position="392"/>
        <end position="409"/>
    </location>
</feature>
<evidence type="ECO:0000313" key="8">
    <source>
        <dbReference type="EMBL" id="QEG20291.1"/>
    </source>
</evidence>
<reference evidence="8 9" key="1">
    <citation type="submission" date="2019-08" db="EMBL/GenBank/DDBJ databases">
        <title>Deep-cultivation of Planctomycetes and their phenomic and genomic characterization uncovers novel biology.</title>
        <authorList>
            <person name="Wiegand S."/>
            <person name="Jogler M."/>
            <person name="Boedeker C."/>
            <person name="Pinto D."/>
            <person name="Vollmers J."/>
            <person name="Rivas-Marin E."/>
            <person name="Kohn T."/>
            <person name="Peeters S.H."/>
            <person name="Heuer A."/>
            <person name="Rast P."/>
            <person name="Oberbeckmann S."/>
            <person name="Bunk B."/>
            <person name="Jeske O."/>
            <person name="Meyerdierks A."/>
            <person name="Storesund J.E."/>
            <person name="Kallscheuer N."/>
            <person name="Luecker S."/>
            <person name="Lage O.M."/>
            <person name="Pohl T."/>
            <person name="Merkel B.J."/>
            <person name="Hornburger P."/>
            <person name="Mueller R.-W."/>
            <person name="Bruemmer F."/>
            <person name="Labrenz M."/>
            <person name="Spormann A.M."/>
            <person name="Op den Camp H."/>
            <person name="Overmann J."/>
            <person name="Amann R."/>
            <person name="Jetten M.S.M."/>
            <person name="Mascher T."/>
            <person name="Medema M.H."/>
            <person name="Devos D.P."/>
            <person name="Kaster A.-K."/>
            <person name="Ovreas L."/>
            <person name="Rohde M."/>
            <person name="Galperin M.Y."/>
            <person name="Jogler C."/>
        </authorList>
    </citation>
    <scope>NUCLEOTIDE SEQUENCE [LARGE SCALE GENOMIC DNA]</scope>
    <source>
        <strain evidence="8 9">FC18</strain>
    </source>
</reference>
<dbReference type="PANTHER" id="PTHR30250">
    <property type="entry name" value="PST FAMILY PREDICTED COLANIC ACID TRANSPORTER"/>
    <property type="match status" value="1"/>
</dbReference>
<keyword evidence="9" id="KW-1185">Reference proteome</keyword>
<dbReference type="PANTHER" id="PTHR30250:SF10">
    <property type="entry name" value="LIPOPOLYSACCHARIDE BIOSYNTHESIS PROTEIN WZXC"/>
    <property type="match status" value="1"/>
</dbReference>
<dbReference type="GO" id="GO:0005886">
    <property type="term" value="C:plasma membrane"/>
    <property type="evidence" value="ECO:0007669"/>
    <property type="project" value="UniProtKB-SubCell"/>
</dbReference>
<evidence type="ECO:0000256" key="6">
    <source>
        <dbReference type="ARBA" id="ARBA00023136"/>
    </source>
</evidence>
<feature type="transmembrane region" description="Helical" evidence="7">
    <location>
        <begin position="358"/>
        <end position="380"/>
    </location>
</feature>
<dbReference type="EMBL" id="CP042912">
    <property type="protein sequence ID" value="QEG20291.1"/>
    <property type="molecule type" value="Genomic_DNA"/>
</dbReference>
<evidence type="ECO:0000313" key="9">
    <source>
        <dbReference type="Proteomes" id="UP000322214"/>
    </source>
</evidence>
<feature type="transmembrane region" description="Helical" evidence="7">
    <location>
        <begin position="415"/>
        <end position="433"/>
    </location>
</feature>
<keyword evidence="5 7" id="KW-1133">Transmembrane helix</keyword>
<dbReference type="Proteomes" id="UP000322214">
    <property type="component" value="Chromosome"/>
</dbReference>
<feature type="transmembrane region" description="Helical" evidence="7">
    <location>
        <begin position="41"/>
        <end position="63"/>
    </location>
</feature>
<dbReference type="STRING" id="980251.GCA_001642875_05097"/>
<evidence type="ECO:0000256" key="5">
    <source>
        <dbReference type="ARBA" id="ARBA00022989"/>
    </source>
</evidence>
<name>A0A5B9PAZ1_9BACT</name>
<evidence type="ECO:0000256" key="4">
    <source>
        <dbReference type="ARBA" id="ARBA00022692"/>
    </source>
</evidence>
<feature type="transmembrane region" description="Helical" evidence="7">
    <location>
        <begin position="476"/>
        <end position="496"/>
    </location>
</feature>
<sequence length="519" mass="56311">MLFGLNIEPETIAPVPKNSSKLFSDAGGGAEVIKVGLGRSFLGSTLVTAVANVLVGAIALLASIPIQKLLHPSDYGLLGMVVFFVGLANILKDGGLSAATVQRKNFLEIHASTLFWVNVGLGLVAATTIAISGPLFAWIYSEPRLKPIAPLLAIPIFISSLSQQHLAILRRNLHFRSIAIIRVASAIISAGVAFGVAYVFRNYIAIIAMQITSGLLTLVGAWVAAKWMPKFRVNFSETLGFLGFGKNVTFFSIMVYFTRNLDNFLIGRQFGTIELGQYTRAYAYLLNPLSQVTSPVNGVLNSYLPKLLDEPAKFRRIYVKCIETVLLAACPIGIVAVSTADLLVEAVFGNAWLTSGQVIRVLGICLFAQPLTSLLGALFLSQDRSREMVRCGVWTSLVTVASFFLGLPWGALGVAVAYTSAFFLLQLPLAIYFSGGRGIVRSNELVSIIVSHLGYVFCALAITLSYRYWIFDQQESLLISLLVICVVSPIACAFVFTRKRALIIELVCLAKNFVFTRSS</sequence>
<evidence type="ECO:0000256" key="7">
    <source>
        <dbReference type="SAM" id="Phobius"/>
    </source>
</evidence>
<gene>
    <name evidence="8" type="primary">tuaB</name>
    <name evidence="8" type="ORF">MFFC18_01380</name>
</gene>
<feature type="transmembrane region" description="Helical" evidence="7">
    <location>
        <begin position="75"/>
        <end position="92"/>
    </location>
</feature>
<protein>
    <submittedName>
        <fullName evidence="8">Teichuronic acid biosynthesis protein TuaB</fullName>
    </submittedName>
</protein>